<evidence type="ECO:0000313" key="1">
    <source>
        <dbReference type="EMBL" id="KAF6506084.1"/>
    </source>
</evidence>
<keyword evidence="2" id="KW-1185">Reference proteome</keyword>
<evidence type="ECO:0000313" key="2">
    <source>
        <dbReference type="Proteomes" id="UP000593571"/>
    </source>
</evidence>
<organism evidence="1 2">
    <name type="scientific">Rousettus aegyptiacus</name>
    <name type="common">Egyptian fruit bat</name>
    <name type="synonym">Pteropus aegyptiacus</name>
    <dbReference type="NCBI Taxonomy" id="9407"/>
    <lineage>
        <taxon>Eukaryota</taxon>
        <taxon>Metazoa</taxon>
        <taxon>Chordata</taxon>
        <taxon>Craniata</taxon>
        <taxon>Vertebrata</taxon>
        <taxon>Euteleostomi</taxon>
        <taxon>Mammalia</taxon>
        <taxon>Eutheria</taxon>
        <taxon>Laurasiatheria</taxon>
        <taxon>Chiroptera</taxon>
        <taxon>Yinpterochiroptera</taxon>
        <taxon>Pteropodoidea</taxon>
        <taxon>Pteropodidae</taxon>
        <taxon>Rousettinae</taxon>
        <taxon>Rousettus</taxon>
    </lineage>
</organism>
<dbReference type="EMBL" id="JACASE010000001">
    <property type="protein sequence ID" value="KAF6506084.1"/>
    <property type="molecule type" value="Genomic_DNA"/>
</dbReference>
<dbReference type="Proteomes" id="UP000593571">
    <property type="component" value="Unassembled WGS sequence"/>
</dbReference>
<name>A0A7J8KB80_ROUAE</name>
<gene>
    <name evidence="1" type="ORF">HJG63_007921</name>
</gene>
<proteinExistence type="predicted"/>
<sequence>MGILGQAVSSSGTRAFWRPLSYPPPIVTPRPRAGEDTPQHQMGGLDLGLFSAQRAGATWLFLWEGGCDRGGMACSLNFSETERPSVTCLRPRADRQEEAFHGYGSLEAVAGGGSPGALPSNPICQKRLAIHIICLIRDQAGEILLTNFQNRSI</sequence>
<protein>
    <submittedName>
        <fullName evidence="1">Uncharacterized protein</fullName>
    </submittedName>
</protein>
<dbReference type="AlphaFoldDB" id="A0A7J8KB80"/>
<reference evidence="1 2" key="1">
    <citation type="journal article" date="2020" name="Nature">
        <title>Six reference-quality genomes reveal evolution of bat adaptations.</title>
        <authorList>
            <person name="Jebb D."/>
            <person name="Huang Z."/>
            <person name="Pippel M."/>
            <person name="Hughes G.M."/>
            <person name="Lavrichenko K."/>
            <person name="Devanna P."/>
            <person name="Winkler S."/>
            <person name="Jermiin L.S."/>
            <person name="Skirmuntt E.C."/>
            <person name="Katzourakis A."/>
            <person name="Burkitt-Gray L."/>
            <person name="Ray D.A."/>
            <person name="Sullivan K.A.M."/>
            <person name="Roscito J.G."/>
            <person name="Kirilenko B.M."/>
            <person name="Davalos L.M."/>
            <person name="Corthals A.P."/>
            <person name="Power M.L."/>
            <person name="Jones G."/>
            <person name="Ransome R.D."/>
            <person name="Dechmann D.K.N."/>
            <person name="Locatelli A.G."/>
            <person name="Puechmaille S.J."/>
            <person name="Fedrigo O."/>
            <person name="Jarvis E.D."/>
            <person name="Hiller M."/>
            <person name="Vernes S.C."/>
            <person name="Myers E.W."/>
            <person name="Teeling E.C."/>
        </authorList>
    </citation>
    <scope>NUCLEOTIDE SEQUENCE [LARGE SCALE GENOMIC DNA]</scope>
    <source>
        <strain evidence="1">MRouAeg1</strain>
        <tissue evidence="1">Muscle</tissue>
    </source>
</reference>
<accession>A0A7J8KB80</accession>
<comment type="caution">
    <text evidence="1">The sequence shown here is derived from an EMBL/GenBank/DDBJ whole genome shotgun (WGS) entry which is preliminary data.</text>
</comment>